<feature type="compositionally biased region" description="Pro residues" evidence="1">
    <location>
        <begin position="580"/>
        <end position="590"/>
    </location>
</feature>
<evidence type="ECO:0000256" key="1">
    <source>
        <dbReference type="SAM" id="MobiDB-lite"/>
    </source>
</evidence>
<dbReference type="EMBL" id="BQNB010010249">
    <property type="protein sequence ID" value="GJS74704.1"/>
    <property type="molecule type" value="Genomic_DNA"/>
</dbReference>
<keyword evidence="4" id="KW-1185">Reference proteome</keyword>
<dbReference type="Pfam" id="PF07727">
    <property type="entry name" value="RVT_2"/>
    <property type="match status" value="1"/>
</dbReference>
<feature type="compositionally biased region" description="Basic residues" evidence="1">
    <location>
        <begin position="615"/>
        <end position="630"/>
    </location>
</feature>
<accession>A0ABQ4YAG8</accession>
<dbReference type="SUPFAM" id="SSF56672">
    <property type="entry name" value="DNA/RNA polymerases"/>
    <property type="match status" value="1"/>
</dbReference>
<feature type="region of interest" description="Disordered" evidence="1">
    <location>
        <begin position="811"/>
        <end position="873"/>
    </location>
</feature>
<gene>
    <name evidence="3" type="ORF">Tco_0707545</name>
</gene>
<comment type="caution">
    <text evidence="3">The sequence shown here is derived from an EMBL/GenBank/DDBJ whole genome shotgun (WGS) entry which is preliminary data.</text>
</comment>
<feature type="region of interest" description="Disordered" evidence="1">
    <location>
        <begin position="543"/>
        <end position="734"/>
    </location>
</feature>
<protein>
    <submittedName>
        <fullName evidence="3">Retrovirus-related pol polyprotein from transposon TNT 1-94</fullName>
    </submittedName>
</protein>
<reference evidence="3" key="2">
    <citation type="submission" date="2022-01" db="EMBL/GenBank/DDBJ databases">
        <authorList>
            <person name="Yamashiro T."/>
            <person name="Shiraishi A."/>
            <person name="Satake H."/>
            <person name="Nakayama K."/>
        </authorList>
    </citation>
    <scope>NUCLEOTIDE SEQUENCE</scope>
</reference>
<reference evidence="3" key="1">
    <citation type="journal article" date="2022" name="Int. J. Mol. Sci.">
        <title>Draft Genome of Tanacetum Coccineum: Genomic Comparison of Closely Related Tanacetum-Family Plants.</title>
        <authorList>
            <person name="Yamashiro T."/>
            <person name="Shiraishi A."/>
            <person name="Nakayama K."/>
            <person name="Satake H."/>
        </authorList>
    </citation>
    <scope>NUCLEOTIDE SEQUENCE</scope>
</reference>
<sequence length="873" mass="97896">MIIALKWIYKVKLDKYGDVLKNKARLVAKGYRQEEGIDFEESFAPVARIEAIRIFIANAASKNMTIYQMDVKTTFLNGELKEEVYVSQPEGFVDPDHPTHVYRLKKALYGLKQAPRAWMDSCDPVDTPMVDRLKLDEDPLGILVDHTRFRTWSSKKQKSTAISTIEAEYIAMSGCCAQILWMNSPHQRAYFTKALSRKRSNIFLLPRLDIMADLNIPANDAPVEQAPAVAPPTRMTDQIFPLSKWVPISKSNCVLDVYKPQRNPIFPIAVALLKNTNFFTAFTASSMISAIYIQQFWDTMCFNSSTGLYSCQLDEQWFNLHKDILRDALDITLANDNYPFMAPSSSDTITEYVNTLGYPSTLRNVSAMFVNALYPPWRAILSMINMCLTGKTVGYDRPRHPVLQILWGIIHRSNIDYAERIWEEFIQSIQTFLTDRKNLTTVARGKKKTAHLLIPSVRFPKLIIHHLQTKHNIHPRTGSPLHYSHEESILNTLGFVGKDGREIFGMPIPDALLSHEIKGAPYYGDYQEHVAKYQQFLDAERGKAEEEGVTESSDATKVTKPKATKVTQPASDKASKPTATQPPKPKPAPTQPSKEVSEKKRKLVKETPDEPSPAKRSKGGLVGKRRKPKSPLKLVDEPSDEGVPIEDHAHTDEEADLQWALRPPMHTEPTGHTDSPSLDAELPLTDNKTKSDEEVPVINAGDQDEGQARQNPDQFFVEKPHEEESGKTNAETEVSQAVDGIVTDAVDWAMQAPLRARFRDLPTVDMKEILQQWMFKDNSYKAHDIHNDLYEALQKSLELDYLNKRLANQEEARKKKRKKRVALRTPSGSLPSPPPPPPPPTGASGAPGILGTSGSSQLLPPLPPLSTGASGSA</sequence>
<feature type="compositionally biased region" description="Basic and acidic residues" evidence="1">
    <location>
        <begin position="716"/>
        <end position="726"/>
    </location>
</feature>
<feature type="compositionally biased region" description="Low complexity" evidence="1">
    <location>
        <begin position="842"/>
        <end position="873"/>
    </location>
</feature>
<dbReference type="InterPro" id="IPR043502">
    <property type="entry name" value="DNA/RNA_pol_sf"/>
</dbReference>
<organism evidence="3 4">
    <name type="scientific">Tanacetum coccineum</name>
    <dbReference type="NCBI Taxonomy" id="301880"/>
    <lineage>
        <taxon>Eukaryota</taxon>
        <taxon>Viridiplantae</taxon>
        <taxon>Streptophyta</taxon>
        <taxon>Embryophyta</taxon>
        <taxon>Tracheophyta</taxon>
        <taxon>Spermatophyta</taxon>
        <taxon>Magnoliopsida</taxon>
        <taxon>eudicotyledons</taxon>
        <taxon>Gunneridae</taxon>
        <taxon>Pentapetalae</taxon>
        <taxon>asterids</taxon>
        <taxon>campanulids</taxon>
        <taxon>Asterales</taxon>
        <taxon>Asteraceae</taxon>
        <taxon>Asteroideae</taxon>
        <taxon>Anthemideae</taxon>
        <taxon>Anthemidinae</taxon>
        <taxon>Tanacetum</taxon>
    </lineage>
</organism>
<evidence type="ECO:0000313" key="3">
    <source>
        <dbReference type="EMBL" id="GJS74704.1"/>
    </source>
</evidence>
<name>A0ABQ4YAG8_9ASTR</name>
<feature type="compositionally biased region" description="Pro residues" evidence="1">
    <location>
        <begin position="831"/>
        <end position="841"/>
    </location>
</feature>
<feature type="domain" description="Reverse transcriptase Ty1/copia-type" evidence="2">
    <location>
        <begin position="3"/>
        <end position="123"/>
    </location>
</feature>
<evidence type="ECO:0000313" key="4">
    <source>
        <dbReference type="Proteomes" id="UP001151760"/>
    </source>
</evidence>
<proteinExistence type="predicted"/>
<dbReference type="InterPro" id="IPR013103">
    <property type="entry name" value="RVT_2"/>
</dbReference>
<dbReference type="Proteomes" id="UP001151760">
    <property type="component" value="Unassembled WGS sequence"/>
</dbReference>
<evidence type="ECO:0000259" key="2">
    <source>
        <dbReference type="Pfam" id="PF07727"/>
    </source>
</evidence>